<keyword evidence="1 2" id="KW-0808">Transferase</keyword>
<sequence length="377" mass="41809">MEKIIINDTTLRDGEQTAGIVFSASEKILIAKMLDETGADEIEAGIPVMGGHEKKAIKEINELGLKAKIVGWNRAKMEDIYSSLDIGLKVIHISIPVSQIHMEYKLKKDFQYIKTSLIDILKILNKEGVQYSVGGEDSSRAEENTIIEIIKIAKEEGAYKYRYSDTVGMLNPLKTFENIKKLTSLFKDIIIEIHTHNDFGMASANSVSALKAGAGSLSGSISGIGERAGNCALEEVIAYFNFIENKKIKFDLIKAKILAKLIAKITKRPMPVSKPIFGKNIFYHEAGIHTDGILKNPINYEAYPPEYVGAERKLLAGKHSGSAAIKHKLNKMGLQINNEDAKNILDIVKAESVKLKRCLTDKEVESIYNDYKMNAGF</sequence>
<feature type="domain" description="Pyruvate carboxyltransferase" evidence="3">
    <location>
        <begin position="4"/>
        <end position="258"/>
    </location>
</feature>
<evidence type="ECO:0000256" key="2">
    <source>
        <dbReference type="RuleBase" id="RU003523"/>
    </source>
</evidence>
<gene>
    <name evidence="4" type="primary">aksA</name>
    <name evidence="4" type="ORF">EVJ47_04135</name>
</gene>
<reference evidence="4 5" key="1">
    <citation type="submission" date="2019-01" db="EMBL/GenBank/DDBJ databases">
        <title>Insights into ecological role of a new deltaproteobacterial order Candidatus Sinidesulfobacterales (Sva0485) by metagenomics and metatranscriptomics.</title>
        <authorList>
            <person name="Tan S."/>
            <person name="Liu J."/>
            <person name="Fang Y."/>
            <person name="Hedlund B.P."/>
            <person name="Lian Z.H."/>
            <person name="Huang L.Y."/>
            <person name="Li J.T."/>
            <person name="Huang L.N."/>
            <person name="Li W.J."/>
            <person name="Jiang H.C."/>
            <person name="Dong H.L."/>
            <person name="Shu W.S."/>
        </authorList>
    </citation>
    <scope>NUCLEOTIDE SEQUENCE [LARGE SCALE GENOMIC DNA]</scope>
    <source>
        <strain evidence="4">AP3</strain>
    </source>
</reference>
<dbReference type="GO" id="GO:0046912">
    <property type="term" value="F:acyltransferase activity, acyl groups converted into alkyl on transfer"/>
    <property type="evidence" value="ECO:0007669"/>
    <property type="project" value="InterPro"/>
</dbReference>
<dbReference type="InterPro" id="IPR054691">
    <property type="entry name" value="LeuA/HCS_post-cat"/>
</dbReference>
<evidence type="ECO:0000313" key="5">
    <source>
        <dbReference type="Proteomes" id="UP000320813"/>
    </source>
</evidence>
<evidence type="ECO:0000256" key="1">
    <source>
        <dbReference type="ARBA" id="ARBA00022679"/>
    </source>
</evidence>
<dbReference type="SUPFAM" id="SSF51569">
    <property type="entry name" value="Aldolase"/>
    <property type="match status" value="1"/>
</dbReference>
<organism evidence="4 5">
    <name type="scientific">Candidatus Acidulodesulfobacterium ferriphilum</name>
    <dbReference type="NCBI Taxonomy" id="2597223"/>
    <lineage>
        <taxon>Bacteria</taxon>
        <taxon>Deltaproteobacteria</taxon>
        <taxon>Candidatus Acidulodesulfobacterales</taxon>
        <taxon>Candidatus Acidulodesulfobacterium</taxon>
    </lineage>
</organism>
<dbReference type="PROSITE" id="PS00816">
    <property type="entry name" value="AIPM_HOMOCIT_SYNTH_2"/>
    <property type="match status" value="1"/>
</dbReference>
<dbReference type="InterPro" id="IPR000891">
    <property type="entry name" value="PYR_CT"/>
</dbReference>
<accession>A0A519BDX4</accession>
<dbReference type="PANTHER" id="PTHR42880:SF1">
    <property type="entry name" value="ISOPROPYLMALATE_HOMOCITRATE_CITRAMALATE SYNTHASE FAMILY PROTEIN"/>
    <property type="match status" value="1"/>
</dbReference>
<dbReference type="GO" id="GO:0019752">
    <property type="term" value="P:carboxylic acid metabolic process"/>
    <property type="evidence" value="ECO:0007669"/>
    <property type="project" value="InterPro"/>
</dbReference>
<proteinExistence type="inferred from homology"/>
<dbReference type="AlphaFoldDB" id="A0A519BDX4"/>
<dbReference type="InterPro" id="IPR013785">
    <property type="entry name" value="Aldolase_TIM"/>
</dbReference>
<comment type="caution">
    <text evidence="4">The sequence shown here is derived from an EMBL/GenBank/DDBJ whole genome shotgun (WGS) entry which is preliminary data.</text>
</comment>
<evidence type="ECO:0000259" key="3">
    <source>
        <dbReference type="PROSITE" id="PS50991"/>
    </source>
</evidence>
<protein>
    <submittedName>
        <fullName evidence="4">Homoaconitate hydratase</fullName>
    </submittedName>
</protein>
<dbReference type="Pfam" id="PF22617">
    <property type="entry name" value="HCS_D2"/>
    <property type="match status" value="1"/>
</dbReference>
<comment type="similarity">
    <text evidence="2">Belongs to the alpha-IPM synthase/homocitrate synthase family.</text>
</comment>
<dbReference type="Proteomes" id="UP000320813">
    <property type="component" value="Unassembled WGS sequence"/>
</dbReference>
<dbReference type="InterPro" id="IPR002034">
    <property type="entry name" value="AIPM/Hcit_synth_CS"/>
</dbReference>
<evidence type="ECO:0000313" key="4">
    <source>
        <dbReference type="EMBL" id="RZD15470.1"/>
    </source>
</evidence>
<dbReference type="PROSITE" id="PS50991">
    <property type="entry name" value="PYR_CT"/>
    <property type="match status" value="1"/>
</dbReference>
<dbReference type="Gene3D" id="3.20.20.70">
    <property type="entry name" value="Aldolase class I"/>
    <property type="match status" value="1"/>
</dbReference>
<dbReference type="Gene3D" id="1.10.238.260">
    <property type="match status" value="1"/>
</dbReference>
<dbReference type="Pfam" id="PF00682">
    <property type="entry name" value="HMGL-like"/>
    <property type="match status" value="1"/>
</dbReference>
<name>A0A519BDX4_9DELT</name>
<dbReference type="PANTHER" id="PTHR42880">
    <property type="entry name" value="HOMOCITRATE SYNTHASE"/>
    <property type="match status" value="1"/>
</dbReference>
<dbReference type="PROSITE" id="PS00815">
    <property type="entry name" value="AIPM_HOMOCIT_SYNTH_1"/>
    <property type="match status" value="1"/>
</dbReference>
<dbReference type="EMBL" id="SGBD01000001">
    <property type="protein sequence ID" value="RZD15470.1"/>
    <property type="molecule type" value="Genomic_DNA"/>
</dbReference>